<protein>
    <submittedName>
        <fullName evidence="1">Uncharacterized protein</fullName>
    </submittedName>
</protein>
<sequence length="81" mass="9106">MELTLASGTPQHGGLGCKTWKCRGPEEGKSTGNIPKTTEVFRTGKCKFPEKPLLDTIQPTQLSYTFDQTLCLWYKLRSKIN</sequence>
<dbReference type="EMBL" id="GGEC01049649">
    <property type="protein sequence ID" value="MBX30133.1"/>
    <property type="molecule type" value="Transcribed_RNA"/>
</dbReference>
<evidence type="ECO:0000313" key="1">
    <source>
        <dbReference type="EMBL" id="MBX30133.1"/>
    </source>
</evidence>
<reference evidence="1" key="1">
    <citation type="submission" date="2018-02" db="EMBL/GenBank/DDBJ databases">
        <title>Rhizophora mucronata_Transcriptome.</title>
        <authorList>
            <person name="Meera S.P."/>
            <person name="Sreeshan A."/>
            <person name="Augustine A."/>
        </authorList>
    </citation>
    <scope>NUCLEOTIDE SEQUENCE</scope>
    <source>
        <tissue evidence="1">Leaf</tissue>
    </source>
</reference>
<organism evidence="1">
    <name type="scientific">Rhizophora mucronata</name>
    <name type="common">Asiatic mangrove</name>
    <dbReference type="NCBI Taxonomy" id="61149"/>
    <lineage>
        <taxon>Eukaryota</taxon>
        <taxon>Viridiplantae</taxon>
        <taxon>Streptophyta</taxon>
        <taxon>Embryophyta</taxon>
        <taxon>Tracheophyta</taxon>
        <taxon>Spermatophyta</taxon>
        <taxon>Magnoliopsida</taxon>
        <taxon>eudicotyledons</taxon>
        <taxon>Gunneridae</taxon>
        <taxon>Pentapetalae</taxon>
        <taxon>rosids</taxon>
        <taxon>fabids</taxon>
        <taxon>Malpighiales</taxon>
        <taxon>Rhizophoraceae</taxon>
        <taxon>Rhizophora</taxon>
    </lineage>
</organism>
<accession>A0A2P2MIS1</accession>
<name>A0A2P2MIS1_RHIMU</name>
<proteinExistence type="predicted"/>
<dbReference type="AlphaFoldDB" id="A0A2P2MIS1"/>